<dbReference type="EMBL" id="AMWG01000001">
    <property type="protein sequence ID" value="ELP35983.1"/>
    <property type="molecule type" value="Genomic_DNA"/>
</dbReference>
<gene>
    <name evidence="1" type="ORF">RBSWK_00047</name>
</gene>
<protein>
    <submittedName>
        <fullName evidence="1">Uncharacterized protein</fullName>
    </submittedName>
</protein>
<reference evidence="1 2" key="1">
    <citation type="journal article" date="2013" name="Mar. Genomics">
        <title>Expression of sulfatases in Rhodopirellula baltica and the diversity of sulfatases in the genus Rhodopirellula.</title>
        <authorList>
            <person name="Wegner C.E."/>
            <person name="Richter-Heitmann T."/>
            <person name="Klindworth A."/>
            <person name="Klockow C."/>
            <person name="Richter M."/>
            <person name="Achstetter T."/>
            <person name="Glockner F.O."/>
            <person name="Harder J."/>
        </authorList>
    </citation>
    <scope>NUCLEOTIDE SEQUENCE [LARGE SCALE GENOMIC DNA]</scope>
    <source>
        <strain evidence="1 2">SWK14</strain>
    </source>
</reference>
<name>L7CPX3_RHOBT</name>
<accession>L7CPX3</accession>
<proteinExistence type="predicted"/>
<organism evidence="1 2">
    <name type="scientific">Rhodopirellula baltica SWK14</name>
    <dbReference type="NCBI Taxonomy" id="993516"/>
    <lineage>
        <taxon>Bacteria</taxon>
        <taxon>Pseudomonadati</taxon>
        <taxon>Planctomycetota</taxon>
        <taxon>Planctomycetia</taxon>
        <taxon>Pirellulales</taxon>
        <taxon>Pirellulaceae</taxon>
        <taxon>Rhodopirellula</taxon>
    </lineage>
</organism>
<dbReference type="Proteomes" id="UP000010959">
    <property type="component" value="Unassembled WGS sequence"/>
</dbReference>
<comment type="caution">
    <text evidence="1">The sequence shown here is derived from an EMBL/GenBank/DDBJ whole genome shotgun (WGS) entry which is preliminary data.</text>
</comment>
<sequence length="90" mass="9897">MKRGANGEAAIAELIPTVALLRKLRDSAFQLPTQIAANEPSRPCGQRLFHHSDNSTPHSLLRKFGAWHAVDLCGFHRVTIGGERFSTFAT</sequence>
<evidence type="ECO:0000313" key="1">
    <source>
        <dbReference type="EMBL" id="ELP35983.1"/>
    </source>
</evidence>
<dbReference type="AlphaFoldDB" id="L7CPX3"/>
<evidence type="ECO:0000313" key="2">
    <source>
        <dbReference type="Proteomes" id="UP000010959"/>
    </source>
</evidence>